<evidence type="ECO:0000313" key="1">
    <source>
        <dbReference type="EMBL" id="SDJ11359.1"/>
    </source>
</evidence>
<reference evidence="1 3" key="1">
    <citation type="submission" date="2016-10" db="EMBL/GenBank/DDBJ databases">
        <authorList>
            <person name="Varghese N."/>
            <person name="Submissions S."/>
        </authorList>
    </citation>
    <scope>NUCLEOTIDE SEQUENCE [LARGE SCALE GENOMIC DNA]</scope>
    <source>
        <strain evidence="1 3">DSM 19299</strain>
    </source>
</reference>
<dbReference type="OrthoDB" id="5194528at2"/>
<dbReference type="RefSeq" id="WP_089736961.1">
    <property type="nucleotide sequence ID" value="NZ_FNEG01000004.1"/>
</dbReference>
<dbReference type="AlphaFoldDB" id="A0A2X2VAP4"/>
<dbReference type="STRING" id="445960.SAMN05421542_2688"/>
<evidence type="ECO:0000313" key="4">
    <source>
        <dbReference type="Proteomes" id="UP000251670"/>
    </source>
</evidence>
<protein>
    <submittedName>
        <fullName evidence="2">Uncharacterized protein</fullName>
    </submittedName>
</protein>
<dbReference type="EMBL" id="UAWB01000002">
    <property type="protein sequence ID" value="SQB27922.1"/>
    <property type="molecule type" value="Genomic_DNA"/>
</dbReference>
<dbReference type="EMBL" id="FNEG01000004">
    <property type="protein sequence ID" value="SDJ11359.1"/>
    <property type="molecule type" value="Genomic_DNA"/>
</dbReference>
<reference evidence="2 4" key="2">
    <citation type="submission" date="2018-06" db="EMBL/GenBank/DDBJ databases">
        <authorList>
            <consortium name="Pathogen Informatics"/>
            <person name="Doyle S."/>
        </authorList>
    </citation>
    <scope>NUCLEOTIDE SEQUENCE [LARGE SCALE GENOMIC DNA]</scope>
    <source>
        <strain evidence="2 4">NCTC13492</strain>
    </source>
</reference>
<evidence type="ECO:0000313" key="3">
    <source>
        <dbReference type="Proteomes" id="UP000199426"/>
    </source>
</evidence>
<keyword evidence="3" id="KW-1185">Reference proteome</keyword>
<sequence length="155" mass="18547">MNKIDTLKKYIETESFEELNALNNQHIFWVDWREEDDAIVEYCEKCLHTDALKAEMNYSGDDIFLTITYKDQTFKEKVIDRDPTLIFLNRVLQPDYEIRFCKGSDGSDTLAFLPLSKAEWVELESIHGKEKLDRLFEIIHQETQMFSKEWDFEFE</sequence>
<gene>
    <name evidence="2" type="ORF">NCTC13492_01505</name>
    <name evidence="1" type="ORF">SAMN05421542_2688</name>
</gene>
<dbReference type="Proteomes" id="UP000251670">
    <property type="component" value="Unassembled WGS sequence"/>
</dbReference>
<organism evidence="2 4">
    <name type="scientific">Chryseobacterium jejuense</name>
    <dbReference type="NCBI Taxonomy" id="445960"/>
    <lineage>
        <taxon>Bacteria</taxon>
        <taxon>Pseudomonadati</taxon>
        <taxon>Bacteroidota</taxon>
        <taxon>Flavobacteriia</taxon>
        <taxon>Flavobacteriales</taxon>
        <taxon>Weeksellaceae</taxon>
        <taxon>Chryseobacterium group</taxon>
        <taxon>Chryseobacterium</taxon>
    </lineage>
</organism>
<dbReference type="Proteomes" id="UP000199426">
    <property type="component" value="Unassembled WGS sequence"/>
</dbReference>
<accession>A0A2X2VAP4</accession>
<evidence type="ECO:0000313" key="2">
    <source>
        <dbReference type="EMBL" id="SQB27922.1"/>
    </source>
</evidence>
<name>A0A2X2VAP4_CHRJE</name>
<proteinExistence type="predicted"/>